<evidence type="ECO:0000313" key="1">
    <source>
        <dbReference type="EMBL" id="KAK8936366.1"/>
    </source>
</evidence>
<reference evidence="1 2" key="1">
    <citation type="journal article" date="2022" name="Nat. Plants">
        <title>Genomes of leafy and leafless Platanthera orchids illuminate the evolution of mycoheterotrophy.</title>
        <authorList>
            <person name="Li M.H."/>
            <person name="Liu K.W."/>
            <person name="Li Z."/>
            <person name="Lu H.C."/>
            <person name="Ye Q.L."/>
            <person name="Zhang D."/>
            <person name="Wang J.Y."/>
            <person name="Li Y.F."/>
            <person name="Zhong Z.M."/>
            <person name="Liu X."/>
            <person name="Yu X."/>
            <person name="Liu D.K."/>
            <person name="Tu X.D."/>
            <person name="Liu B."/>
            <person name="Hao Y."/>
            <person name="Liao X.Y."/>
            <person name="Jiang Y.T."/>
            <person name="Sun W.H."/>
            <person name="Chen J."/>
            <person name="Chen Y.Q."/>
            <person name="Ai Y."/>
            <person name="Zhai J.W."/>
            <person name="Wu S.S."/>
            <person name="Zhou Z."/>
            <person name="Hsiao Y.Y."/>
            <person name="Wu W.L."/>
            <person name="Chen Y.Y."/>
            <person name="Lin Y.F."/>
            <person name="Hsu J.L."/>
            <person name="Li C.Y."/>
            <person name="Wang Z.W."/>
            <person name="Zhao X."/>
            <person name="Zhong W.Y."/>
            <person name="Ma X.K."/>
            <person name="Ma L."/>
            <person name="Huang J."/>
            <person name="Chen G.Z."/>
            <person name="Huang M.Z."/>
            <person name="Huang L."/>
            <person name="Peng D.H."/>
            <person name="Luo Y.B."/>
            <person name="Zou S.Q."/>
            <person name="Chen S.P."/>
            <person name="Lan S."/>
            <person name="Tsai W.C."/>
            <person name="Van de Peer Y."/>
            <person name="Liu Z.J."/>
        </authorList>
    </citation>
    <scope>NUCLEOTIDE SEQUENCE [LARGE SCALE GENOMIC DNA]</scope>
    <source>
        <strain evidence="1">Lor287</strain>
    </source>
</reference>
<comment type="caution">
    <text evidence="1">The sequence shown here is derived from an EMBL/GenBank/DDBJ whole genome shotgun (WGS) entry which is preliminary data.</text>
</comment>
<keyword evidence="2" id="KW-1185">Reference proteome</keyword>
<dbReference type="EMBL" id="JBBWWQ010000011">
    <property type="protein sequence ID" value="KAK8936366.1"/>
    <property type="molecule type" value="Genomic_DNA"/>
</dbReference>
<name>A0AAP0BDP1_9ASPA</name>
<proteinExistence type="predicted"/>
<accession>A0AAP0BDP1</accession>
<organism evidence="1 2">
    <name type="scientific">Platanthera zijinensis</name>
    <dbReference type="NCBI Taxonomy" id="2320716"/>
    <lineage>
        <taxon>Eukaryota</taxon>
        <taxon>Viridiplantae</taxon>
        <taxon>Streptophyta</taxon>
        <taxon>Embryophyta</taxon>
        <taxon>Tracheophyta</taxon>
        <taxon>Spermatophyta</taxon>
        <taxon>Magnoliopsida</taxon>
        <taxon>Liliopsida</taxon>
        <taxon>Asparagales</taxon>
        <taxon>Orchidaceae</taxon>
        <taxon>Orchidoideae</taxon>
        <taxon>Orchideae</taxon>
        <taxon>Orchidinae</taxon>
        <taxon>Platanthera</taxon>
    </lineage>
</organism>
<dbReference type="Proteomes" id="UP001418222">
    <property type="component" value="Unassembled WGS sequence"/>
</dbReference>
<dbReference type="AlphaFoldDB" id="A0AAP0BDP1"/>
<evidence type="ECO:0000313" key="2">
    <source>
        <dbReference type="Proteomes" id="UP001418222"/>
    </source>
</evidence>
<gene>
    <name evidence="1" type="ORF">KSP39_PZI013717</name>
</gene>
<protein>
    <submittedName>
        <fullName evidence="1">Uncharacterized protein</fullName>
    </submittedName>
</protein>
<sequence>MAVTLLCAGTRAISTPKKTPPGLLHFINRAATSSFLAGKGPLIKQALTIMQVVLTSPYTVHKASCPPAIFMHHSLMPYSIASKMNRAVRRRKTDS</sequence>